<comment type="caution">
    <text evidence="1">The sequence shown here is derived from an EMBL/GenBank/DDBJ whole genome shotgun (WGS) entry which is preliminary data.</text>
</comment>
<accession>A0ABU3ZP15</accession>
<evidence type="ECO:0000313" key="1">
    <source>
        <dbReference type="EMBL" id="MDV5171673.1"/>
    </source>
</evidence>
<protein>
    <submittedName>
        <fullName evidence="1">Phage regulatory CII family protein</fullName>
    </submittedName>
</protein>
<name>A0ABU3ZP15_9GAMM</name>
<dbReference type="Pfam" id="PF06892">
    <property type="entry name" value="Phage_CP76"/>
    <property type="match status" value="1"/>
</dbReference>
<proteinExistence type="predicted"/>
<organism evidence="1 2">
    <name type="scientific">Photobacterium rosenbergii</name>
    <dbReference type="NCBI Taxonomy" id="294936"/>
    <lineage>
        <taxon>Bacteria</taxon>
        <taxon>Pseudomonadati</taxon>
        <taxon>Pseudomonadota</taxon>
        <taxon>Gammaproteobacteria</taxon>
        <taxon>Vibrionales</taxon>
        <taxon>Vibrionaceae</taxon>
        <taxon>Photobacterium</taxon>
    </lineage>
</organism>
<dbReference type="InterPro" id="IPR009679">
    <property type="entry name" value="Phage_186_CII-like"/>
</dbReference>
<reference evidence="1 2" key="1">
    <citation type="submission" date="2023-10" db="EMBL/GenBank/DDBJ databases">
        <title>Marine bacteria isolated from horseshoe crab.</title>
        <authorList>
            <person name="Cheng T.H."/>
        </authorList>
    </citation>
    <scope>NUCLEOTIDE SEQUENCE [LARGE SCALE GENOMIC DNA]</scope>
    <source>
        <strain evidence="1 2">HSC6</strain>
    </source>
</reference>
<dbReference type="Proteomes" id="UP001186452">
    <property type="component" value="Unassembled WGS sequence"/>
</dbReference>
<dbReference type="RefSeq" id="WP_317524494.1">
    <property type="nucleotide sequence ID" value="NZ_JAWJZI010000015.1"/>
</dbReference>
<evidence type="ECO:0000313" key="2">
    <source>
        <dbReference type="Proteomes" id="UP001186452"/>
    </source>
</evidence>
<sequence>MSNKVNKECPFDSFTRVLHLQMKEVGIENIFNQIIDISGKKLSARTFSNKVNPSQENHQLTIHEFLLTLLVLQKNEKHVYVIEEMLKLFNLKCERFERENDHDITYRNVLNAWMNWDKERGDVQHEIRDALIDGKVSKNELEDIKKEMNQDIEAMIKLRDMLEFACENRVVIK</sequence>
<dbReference type="EMBL" id="JAWJZI010000015">
    <property type="protein sequence ID" value="MDV5171673.1"/>
    <property type="molecule type" value="Genomic_DNA"/>
</dbReference>
<gene>
    <name evidence="1" type="ORF">R2X38_21985</name>
</gene>
<keyword evidence="2" id="KW-1185">Reference proteome</keyword>